<evidence type="ECO:0008006" key="3">
    <source>
        <dbReference type="Google" id="ProtNLM"/>
    </source>
</evidence>
<evidence type="ECO:0000313" key="1">
    <source>
        <dbReference type="EMBL" id="MBD8041118.1"/>
    </source>
</evidence>
<dbReference type="RefSeq" id="WP_191764483.1">
    <property type="nucleotide sequence ID" value="NZ_JACSPP010000039.1"/>
</dbReference>
<comment type="caution">
    <text evidence="1">The sequence shown here is derived from an EMBL/GenBank/DDBJ whole genome shotgun (WGS) entry which is preliminary data.</text>
</comment>
<organism evidence="1 2">
    <name type="scientific">Phocaeicola intestinalis</name>
    <dbReference type="NCBI Taxonomy" id="2762212"/>
    <lineage>
        <taxon>Bacteria</taxon>
        <taxon>Pseudomonadati</taxon>
        <taxon>Bacteroidota</taxon>
        <taxon>Bacteroidia</taxon>
        <taxon>Bacteroidales</taxon>
        <taxon>Bacteroidaceae</taxon>
        <taxon>Phocaeicola</taxon>
    </lineage>
</organism>
<name>A0ABR8YA77_9BACT</name>
<gene>
    <name evidence="1" type="ORF">H9625_11865</name>
</gene>
<sequence>MNEKRKILQCLIENRAFAPSASALAKDLEYESNKATLYRIMRDETKDSTVDDVWDKLLEEHCLTERHLYNLARIFEGAAYFSDLILPEMDRKHPKWLRYLLLMLTDDDYEACSPEFQQETAPILKDLKADEPDVYWGIVTVIYIRCRNIDPYKENPQRTFCLLIDELDSMLSYWYPERTDAHEISFNLKELTKASNLWKIIENCTILFRRYTEADFSSYASQSMMLFGWDAKSFWRIPGHPYLQGSQVWVLVEHSFGRATNGCYIVLCLEAGKDICTFVLKDALVFCFWSVDKEDDPLILQACRGTGAHREWCFYAYGYDEETHTLYLEANPATGNLFGLPEAMKQINLEKAKDKEEKVWTRIMNKWDKEQGNSIFEQAKALFAGRIDLKDTYQLEDVSISRTCLKLFIRHNGDSRTYQLPIEAYDFLQKINPTQQVLIVRHTDDQDIYVEWPEMGYGIKLSEFEVH</sequence>
<keyword evidence="2" id="KW-1185">Reference proteome</keyword>
<protein>
    <recommendedName>
        <fullName evidence="3">DUF2971 domain-containing protein</fullName>
    </recommendedName>
</protein>
<reference evidence="1 2" key="1">
    <citation type="submission" date="2020-08" db="EMBL/GenBank/DDBJ databases">
        <title>A Genomic Blueprint of the Chicken Gut Microbiome.</title>
        <authorList>
            <person name="Gilroy R."/>
            <person name="Ravi A."/>
            <person name="Getino M."/>
            <person name="Pursley I."/>
            <person name="Horton D.L."/>
            <person name="Alikhan N.-F."/>
            <person name="Baker D."/>
            <person name="Gharbi K."/>
            <person name="Hall N."/>
            <person name="Watson M."/>
            <person name="Adriaenssens E.M."/>
            <person name="Foster-Nyarko E."/>
            <person name="Jarju S."/>
            <person name="Secka A."/>
            <person name="Antonio M."/>
            <person name="Oren A."/>
            <person name="Chaudhuri R."/>
            <person name="La Ragione R.M."/>
            <person name="Hildebrand F."/>
            <person name="Pallen M.J."/>
        </authorList>
    </citation>
    <scope>NUCLEOTIDE SEQUENCE [LARGE SCALE GENOMIC DNA]</scope>
    <source>
        <strain evidence="1 2">Sa1CVN1</strain>
    </source>
</reference>
<proteinExistence type="predicted"/>
<dbReference type="Proteomes" id="UP000620874">
    <property type="component" value="Unassembled WGS sequence"/>
</dbReference>
<accession>A0ABR8YA77</accession>
<evidence type="ECO:0000313" key="2">
    <source>
        <dbReference type="Proteomes" id="UP000620874"/>
    </source>
</evidence>
<dbReference type="EMBL" id="JACSPP010000039">
    <property type="protein sequence ID" value="MBD8041118.1"/>
    <property type="molecule type" value="Genomic_DNA"/>
</dbReference>